<dbReference type="AlphaFoldDB" id="A0A9N9AED7"/>
<reference evidence="4" key="1">
    <citation type="submission" date="2021-06" db="EMBL/GenBank/DDBJ databases">
        <authorList>
            <person name="Kallberg Y."/>
            <person name="Tangrot J."/>
            <person name="Rosling A."/>
        </authorList>
    </citation>
    <scope>NUCLEOTIDE SEQUENCE</scope>
    <source>
        <strain evidence="4">FL966</strain>
    </source>
</reference>
<comment type="caution">
    <text evidence="4">The sequence shown here is derived from an EMBL/GenBank/DDBJ whole genome shotgun (WGS) entry which is preliminary data.</text>
</comment>
<dbReference type="EMBL" id="CAJVQA010001797">
    <property type="protein sequence ID" value="CAG8526537.1"/>
    <property type="molecule type" value="Genomic_DNA"/>
</dbReference>
<dbReference type="SUPFAM" id="SSF54160">
    <property type="entry name" value="Chromo domain-like"/>
    <property type="match status" value="1"/>
</dbReference>
<feature type="domain" description="Chromo shadow" evidence="3">
    <location>
        <begin position="196"/>
        <end position="230"/>
    </location>
</feature>
<dbReference type="OrthoDB" id="2375799at2759"/>
<accession>A0A9N9AED7</accession>
<evidence type="ECO:0000256" key="1">
    <source>
        <dbReference type="ARBA" id="ARBA00004123"/>
    </source>
</evidence>
<evidence type="ECO:0000313" key="4">
    <source>
        <dbReference type="EMBL" id="CAG8526537.1"/>
    </source>
</evidence>
<evidence type="ECO:0000256" key="2">
    <source>
        <dbReference type="ARBA" id="ARBA00023242"/>
    </source>
</evidence>
<dbReference type="Proteomes" id="UP000789759">
    <property type="component" value="Unassembled WGS sequence"/>
</dbReference>
<evidence type="ECO:0000259" key="3">
    <source>
        <dbReference type="Pfam" id="PF01393"/>
    </source>
</evidence>
<organism evidence="4 5">
    <name type="scientific">Cetraspora pellucida</name>
    <dbReference type="NCBI Taxonomy" id="1433469"/>
    <lineage>
        <taxon>Eukaryota</taxon>
        <taxon>Fungi</taxon>
        <taxon>Fungi incertae sedis</taxon>
        <taxon>Mucoromycota</taxon>
        <taxon>Glomeromycotina</taxon>
        <taxon>Glomeromycetes</taxon>
        <taxon>Diversisporales</taxon>
        <taxon>Gigasporaceae</taxon>
        <taxon>Cetraspora</taxon>
    </lineage>
</organism>
<proteinExistence type="predicted"/>
<keyword evidence="2" id="KW-0539">Nucleus</keyword>
<name>A0A9N9AED7_9GLOM</name>
<comment type="subcellular location">
    <subcellularLocation>
        <location evidence="1">Nucleus</location>
    </subcellularLocation>
</comment>
<dbReference type="InterPro" id="IPR016197">
    <property type="entry name" value="Chromo-like_dom_sf"/>
</dbReference>
<dbReference type="Gene3D" id="2.40.50.40">
    <property type="match status" value="1"/>
</dbReference>
<keyword evidence="5" id="KW-1185">Reference proteome</keyword>
<dbReference type="GO" id="GO:0005634">
    <property type="term" value="C:nucleus"/>
    <property type="evidence" value="ECO:0007669"/>
    <property type="project" value="UniProtKB-SubCell"/>
</dbReference>
<dbReference type="Pfam" id="PF01393">
    <property type="entry name" value="Chromo_shadow"/>
    <property type="match status" value="1"/>
</dbReference>
<dbReference type="InterPro" id="IPR008251">
    <property type="entry name" value="Chromo_shadow_dom"/>
</dbReference>
<gene>
    <name evidence="4" type="ORF">CPELLU_LOCUS3642</name>
</gene>
<protein>
    <submittedName>
        <fullName evidence="4">7264_t:CDS:1</fullName>
    </submittedName>
</protein>
<sequence>MNNSSSNKCDLKVKPIFLNNEIAIHSLIPLHHEGYNIAMNELLTVNTYKSSESESDEGDYICEVRQKKVDIKGKAVDRREPGADDIRINNEMESSDSNVNNLQVDSVITLVSLDLPCVRADDRFLVDFRRLKIVPKNISSWETSDKGCQNGNKSDCSELWCDDDDVEEMDIEVVYNNWDPYLERVVYILKDYKFERLFIVLRWINGQETVHWAEDAYCRCPQKVIEFYESSTIFIDE</sequence>
<evidence type="ECO:0000313" key="5">
    <source>
        <dbReference type="Proteomes" id="UP000789759"/>
    </source>
</evidence>